<feature type="transmembrane region" description="Helical" evidence="1">
    <location>
        <begin position="393"/>
        <end position="419"/>
    </location>
</feature>
<feature type="transmembrane region" description="Helical" evidence="1">
    <location>
        <begin position="335"/>
        <end position="356"/>
    </location>
</feature>
<dbReference type="AlphaFoldDB" id="A0A0D8IVE2"/>
<dbReference type="Proteomes" id="UP000032483">
    <property type="component" value="Unassembled WGS sequence"/>
</dbReference>
<evidence type="ECO:0000313" key="2">
    <source>
        <dbReference type="EMBL" id="KJF38670.1"/>
    </source>
</evidence>
<evidence type="ECO:0000313" key="3">
    <source>
        <dbReference type="Proteomes" id="UP000032483"/>
    </source>
</evidence>
<reference evidence="2" key="1">
    <citation type="submission" date="2015-02" db="EMBL/GenBank/DDBJ databases">
        <title>A novel member of the family Ruminococcaceae isolated from human feces.</title>
        <authorList>
            <person name="Shkoporov A.N."/>
            <person name="Chaplin A.V."/>
            <person name="Motuzova O.V."/>
            <person name="Kafarskaia L.I."/>
            <person name="Khokhlova E.V."/>
            <person name="Efimov B.A."/>
        </authorList>
    </citation>
    <scope>NUCLEOTIDE SEQUENCE [LARGE SCALE GENOMIC DNA]</scope>
    <source>
        <strain evidence="2">585-1</strain>
    </source>
</reference>
<feature type="transmembrane region" description="Helical" evidence="1">
    <location>
        <begin position="305"/>
        <end position="328"/>
    </location>
</feature>
<feature type="transmembrane region" description="Helical" evidence="1">
    <location>
        <begin position="681"/>
        <end position="706"/>
    </location>
</feature>
<keyword evidence="3" id="KW-1185">Reference proteome</keyword>
<keyword evidence="1" id="KW-0812">Transmembrane</keyword>
<accession>A0A0D8IVE2</accession>
<feature type="transmembrane region" description="Helical" evidence="1">
    <location>
        <begin position="12"/>
        <end position="35"/>
    </location>
</feature>
<feature type="transmembrane region" description="Helical" evidence="1">
    <location>
        <begin position="453"/>
        <end position="472"/>
    </location>
</feature>
<keyword evidence="1" id="KW-0472">Membrane</keyword>
<evidence type="ECO:0000256" key="1">
    <source>
        <dbReference type="SAM" id="Phobius"/>
    </source>
</evidence>
<sequence length="784" mass="89121">MTRLLSAELRKVWHSRFFLLAFSVLLGANLFLLWFGTGHTPGNVPSSAYRKLEQQISGMSMEDMDDFLHEELARTEGLSHIYNILRTEAYNNGQKDERLRETYADDFEQYYDIYEAGGFLKYGETLAQEYRFLNTIVLEFEQINGYEEFLTSIEQKARQLSSISIFAESKSGYDMENIRVTDEAFRDMRGTSIQYYPQKGIMTALDFELTDVVTVFAMLLIATVLVRAERDNGLLALVRSTPAGRLHTAGAKLLALGASLAVVLACLYGVNLLYCGGLYGLGPLNRSIQSVPQLMRSTWKLTVGQYLFCFFLTKWLAAFICGIWVMLAMLFARRLFTGALGALALIVFNLFIRSVIPATSRLNVIKYANLISLLRTNELLGGYRNLYWFDHPIPLLLVECVAAVLFGILFALAFCFIFSRHYFTAAGRRTGRRLFRRKIPAFTTPMRQETYKLLVMQGTALLLLLFAGFQVYTAVTTESYIDADEIYYQYYMKHVEGPLTQESVDWLSQQQEEFRPIYQLNAALMSKKITSQEYQAMMQGYSSLQQKMNVFQRVIYKAQMLKEKPRMEMVYESGWLKLFDQYDTQDLPDTLWASILCAVCFSGLFAMERQTGMIKVIGTTPLGRRATVRYKLLLSFTVCGLITALSLLPRFWVSIRDYGLGTWMAPVYSISEYYNAPEIPLFLMAAIQTFFRLAAVSCMACVTLALSQRIGNTFGAMFASLLIFSLPPLLSVSGLTNAKWLSTYPLFHICALFGASTQAVGIMLLLIVLAVCYLCTEYLFTHFK</sequence>
<comment type="caution">
    <text evidence="2">The sequence shown here is derived from an EMBL/GenBank/DDBJ whole genome shotgun (WGS) entry which is preliminary data.</text>
</comment>
<protein>
    <submittedName>
        <fullName evidence="2">Uncharacterized protein</fullName>
    </submittedName>
</protein>
<feature type="transmembrane region" description="Helical" evidence="1">
    <location>
        <begin position="628"/>
        <end position="648"/>
    </location>
</feature>
<feature type="transmembrane region" description="Helical" evidence="1">
    <location>
        <begin position="746"/>
        <end position="775"/>
    </location>
</feature>
<feature type="transmembrane region" description="Helical" evidence="1">
    <location>
        <begin position="209"/>
        <end position="228"/>
    </location>
</feature>
<dbReference type="RefSeq" id="WP_050006375.1">
    <property type="nucleotide sequence ID" value="NZ_JXXK01000034.1"/>
</dbReference>
<dbReference type="GeneID" id="42858208"/>
<dbReference type="EMBL" id="JXXK01000034">
    <property type="protein sequence ID" value="KJF38670.1"/>
    <property type="molecule type" value="Genomic_DNA"/>
</dbReference>
<gene>
    <name evidence="2" type="ORF">TQ39_16820</name>
</gene>
<feature type="transmembrane region" description="Helical" evidence="1">
    <location>
        <begin position="249"/>
        <end position="274"/>
    </location>
</feature>
<keyword evidence="1" id="KW-1133">Transmembrane helix</keyword>
<proteinExistence type="predicted"/>
<feature type="transmembrane region" description="Helical" evidence="1">
    <location>
        <begin position="713"/>
        <end position="734"/>
    </location>
</feature>
<organism evidence="2 3">
    <name type="scientific">Ruthenibacterium lactatiformans</name>
    <dbReference type="NCBI Taxonomy" id="1550024"/>
    <lineage>
        <taxon>Bacteria</taxon>
        <taxon>Bacillati</taxon>
        <taxon>Bacillota</taxon>
        <taxon>Clostridia</taxon>
        <taxon>Eubacteriales</taxon>
        <taxon>Oscillospiraceae</taxon>
        <taxon>Ruthenibacterium</taxon>
    </lineage>
</organism>
<name>A0A0D8IVE2_9FIRM</name>
<feature type="transmembrane region" description="Helical" evidence="1">
    <location>
        <begin position="590"/>
        <end position="607"/>
    </location>
</feature>